<evidence type="ECO:0000313" key="4">
    <source>
        <dbReference type="Proteomes" id="UP000292082"/>
    </source>
</evidence>
<keyword evidence="1" id="KW-0175">Coiled coil</keyword>
<name>A0A4Q9Q2B8_9APHY</name>
<evidence type="ECO:0000313" key="3">
    <source>
        <dbReference type="EMBL" id="TBU61160.1"/>
    </source>
</evidence>
<keyword evidence="4" id="KW-1185">Reference proteome</keyword>
<feature type="compositionally biased region" description="Polar residues" evidence="2">
    <location>
        <begin position="210"/>
        <end position="227"/>
    </location>
</feature>
<gene>
    <name evidence="3" type="ORF">BD310DRAFT_921622</name>
</gene>
<feature type="compositionally biased region" description="Low complexity" evidence="2">
    <location>
        <begin position="235"/>
        <end position="264"/>
    </location>
</feature>
<feature type="region of interest" description="Disordered" evidence="2">
    <location>
        <begin position="210"/>
        <end position="309"/>
    </location>
</feature>
<feature type="coiled-coil region" evidence="1">
    <location>
        <begin position="140"/>
        <end position="174"/>
    </location>
</feature>
<feature type="compositionally biased region" description="Polar residues" evidence="2">
    <location>
        <begin position="86"/>
        <end position="95"/>
    </location>
</feature>
<feature type="compositionally biased region" description="Low complexity" evidence="2">
    <location>
        <begin position="285"/>
        <end position="300"/>
    </location>
</feature>
<feature type="compositionally biased region" description="Low complexity" evidence="2">
    <location>
        <begin position="504"/>
        <end position="529"/>
    </location>
</feature>
<feature type="compositionally biased region" description="Polar residues" evidence="2">
    <location>
        <begin position="452"/>
        <end position="464"/>
    </location>
</feature>
<proteinExistence type="predicted"/>
<protein>
    <submittedName>
        <fullName evidence="3">Uncharacterized protein</fullName>
    </submittedName>
</protein>
<dbReference type="AlphaFoldDB" id="A0A4Q9Q2B8"/>
<feature type="region of interest" description="Disordered" evidence="2">
    <location>
        <begin position="438"/>
        <end position="543"/>
    </location>
</feature>
<dbReference type="Proteomes" id="UP000292082">
    <property type="component" value="Unassembled WGS sequence"/>
</dbReference>
<feature type="region of interest" description="Disordered" evidence="2">
    <location>
        <begin position="322"/>
        <end position="383"/>
    </location>
</feature>
<organism evidence="3 4">
    <name type="scientific">Dichomitus squalens</name>
    <dbReference type="NCBI Taxonomy" id="114155"/>
    <lineage>
        <taxon>Eukaryota</taxon>
        <taxon>Fungi</taxon>
        <taxon>Dikarya</taxon>
        <taxon>Basidiomycota</taxon>
        <taxon>Agaricomycotina</taxon>
        <taxon>Agaricomycetes</taxon>
        <taxon>Polyporales</taxon>
        <taxon>Polyporaceae</taxon>
        <taxon>Dichomitus</taxon>
    </lineage>
</organism>
<reference evidence="3 4" key="1">
    <citation type="submission" date="2019-01" db="EMBL/GenBank/DDBJ databases">
        <title>Draft genome sequences of three monokaryotic isolates of the white-rot basidiomycete fungus Dichomitus squalens.</title>
        <authorList>
            <consortium name="DOE Joint Genome Institute"/>
            <person name="Lopez S.C."/>
            <person name="Andreopoulos B."/>
            <person name="Pangilinan J."/>
            <person name="Lipzen A."/>
            <person name="Riley R."/>
            <person name="Ahrendt S."/>
            <person name="Ng V."/>
            <person name="Barry K."/>
            <person name="Daum C."/>
            <person name="Grigoriev I.V."/>
            <person name="Hilden K.S."/>
            <person name="Makela M.R."/>
            <person name="de Vries R.P."/>
        </authorList>
    </citation>
    <scope>NUCLEOTIDE SEQUENCE [LARGE SCALE GENOMIC DNA]</scope>
    <source>
        <strain evidence="3 4">CBS 464.89</strain>
    </source>
</reference>
<evidence type="ECO:0000256" key="1">
    <source>
        <dbReference type="SAM" id="Coils"/>
    </source>
</evidence>
<dbReference type="EMBL" id="ML145100">
    <property type="protein sequence ID" value="TBU61160.1"/>
    <property type="molecule type" value="Genomic_DNA"/>
</dbReference>
<evidence type="ECO:0000256" key="2">
    <source>
        <dbReference type="SAM" id="MobiDB-lite"/>
    </source>
</evidence>
<feature type="compositionally biased region" description="Low complexity" evidence="2">
    <location>
        <begin position="465"/>
        <end position="484"/>
    </location>
</feature>
<feature type="compositionally biased region" description="Low complexity" evidence="2">
    <location>
        <begin position="338"/>
        <end position="363"/>
    </location>
</feature>
<accession>A0A4Q9Q2B8</accession>
<sequence>MSSPVPPSPSVSIPGPRPLQLVDGNLQYPAESPCPSPAVSGLSTPPPSARKFSSRRQSSIAYYPSDHTPSWEVRSPTATAAGPSSLRRTASLSQNVPARLNLKRDRRSLPMAEVEAVGSPLTERPPLTLTEKHADLLRFIAQKESKCLELRSQLAAHEAELAELKRKWERIVSRGMDRAYSQQLTHPGSSSLLSGAVKDVSRLLAAGLSDLSTSPAPASPRLSSKANRASWHANTQSVSSTATSATSASLTSSSVRLSQSSASSFAYDDVPEEDEREGAPGSLPSSDHSASLRRSSSSVRVDGGTGIESPIEISSASALKAAKLHRRKSRDAPPPSSYPLASPEPDVAKADSASTRSSAKRSSLPAGSSKGAAGLPPAASIPGLGPLASPLASAWMGSVGTSVGKKWGEIQKGETFTKSQKRASVLISDAASSLFAALTSPSSSSPAPTPSGVSVMSNPFSATLSPMSTSPVSRPSPVPSASSLLDDDSDATGLGSVLVPDSKSPLLTPTLVPSPAYAAATSHSASAASKSKDLLDDDDDWNW</sequence>
<feature type="region of interest" description="Disordered" evidence="2">
    <location>
        <begin position="1"/>
        <end position="95"/>
    </location>
</feature>